<proteinExistence type="predicted"/>
<feature type="non-terminal residue" evidence="1">
    <location>
        <position position="1"/>
    </location>
</feature>
<dbReference type="EMBL" id="BARV01003039">
    <property type="protein sequence ID" value="GAH98876.1"/>
    <property type="molecule type" value="Genomic_DNA"/>
</dbReference>
<sequence>KHFNHSKQFKKDITGYFLDYKELEVMLRSYIAN</sequence>
<name>X1JVT5_9ZZZZ</name>
<evidence type="ECO:0000313" key="1">
    <source>
        <dbReference type="EMBL" id="GAH98876.1"/>
    </source>
</evidence>
<accession>X1JVT5</accession>
<comment type="caution">
    <text evidence="1">The sequence shown here is derived from an EMBL/GenBank/DDBJ whole genome shotgun (WGS) entry which is preliminary data.</text>
</comment>
<dbReference type="AlphaFoldDB" id="X1JVT5"/>
<reference evidence="1" key="1">
    <citation type="journal article" date="2014" name="Front. Microbiol.">
        <title>High frequency of phylogenetically diverse reductive dehalogenase-homologous genes in deep subseafloor sedimentary metagenomes.</title>
        <authorList>
            <person name="Kawai M."/>
            <person name="Futagami T."/>
            <person name="Toyoda A."/>
            <person name="Takaki Y."/>
            <person name="Nishi S."/>
            <person name="Hori S."/>
            <person name="Arai W."/>
            <person name="Tsubouchi T."/>
            <person name="Morono Y."/>
            <person name="Uchiyama I."/>
            <person name="Ito T."/>
            <person name="Fujiyama A."/>
            <person name="Inagaki F."/>
            <person name="Takami H."/>
        </authorList>
    </citation>
    <scope>NUCLEOTIDE SEQUENCE</scope>
    <source>
        <strain evidence="1">Expedition CK06-06</strain>
    </source>
</reference>
<protein>
    <submittedName>
        <fullName evidence="1">Uncharacterized protein</fullName>
    </submittedName>
</protein>
<gene>
    <name evidence="1" type="ORF">S06H3_07492</name>
</gene>
<organism evidence="1">
    <name type="scientific">marine sediment metagenome</name>
    <dbReference type="NCBI Taxonomy" id="412755"/>
    <lineage>
        <taxon>unclassified sequences</taxon>
        <taxon>metagenomes</taxon>
        <taxon>ecological metagenomes</taxon>
    </lineage>
</organism>